<comment type="caution">
    <text evidence="1">The sequence shown here is derived from an EMBL/GenBank/DDBJ whole genome shotgun (WGS) entry which is preliminary data.</text>
</comment>
<dbReference type="Gene3D" id="3.40.50.10540">
    <property type="entry name" value="Crotonobetainyl-coa:carnitine coa-transferase, domain 1"/>
    <property type="match status" value="1"/>
</dbReference>
<dbReference type="InterPro" id="IPR003673">
    <property type="entry name" value="CoA-Trfase_fam_III"/>
</dbReference>
<gene>
    <name evidence="1" type="ORF">HLB23_15185</name>
</gene>
<dbReference type="PANTHER" id="PTHR48228">
    <property type="entry name" value="SUCCINYL-COA--D-CITRAMALATE COA-TRANSFERASE"/>
    <property type="match status" value="1"/>
</dbReference>
<dbReference type="Gene3D" id="3.30.1540.10">
    <property type="entry name" value="formyl-coa transferase, domain 3"/>
    <property type="match status" value="1"/>
</dbReference>
<reference evidence="1 2" key="1">
    <citation type="submission" date="2020-05" db="EMBL/GenBank/DDBJ databases">
        <title>MicrobeNet Type strains.</title>
        <authorList>
            <person name="Nicholson A.C."/>
        </authorList>
    </citation>
    <scope>NUCLEOTIDE SEQUENCE [LARGE SCALE GENOMIC DNA]</scope>
    <source>
        <strain evidence="1 2">JCM 3224</strain>
    </source>
</reference>
<dbReference type="InterPro" id="IPR044855">
    <property type="entry name" value="CoA-Trfase_III_dom3_sf"/>
</dbReference>
<dbReference type="PANTHER" id="PTHR48228:SF5">
    <property type="entry name" value="ALPHA-METHYLACYL-COA RACEMASE"/>
    <property type="match status" value="1"/>
</dbReference>
<protein>
    <submittedName>
        <fullName evidence="1">CoA transferase</fullName>
    </submittedName>
</protein>
<evidence type="ECO:0000313" key="1">
    <source>
        <dbReference type="EMBL" id="NNH71194.1"/>
    </source>
</evidence>
<dbReference type="InterPro" id="IPR023606">
    <property type="entry name" value="CoA-Trfase_III_dom_1_sf"/>
</dbReference>
<keyword evidence="1" id="KW-0808">Transferase</keyword>
<dbReference type="InterPro" id="IPR050509">
    <property type="entry name" value="CoA-transferase_III"/>
</dbReference>
<dbReference type="RefSeq" id="WP_067524365.1">
    <property type="nucleotide sequence ID" value="NZ_JABELX010000005.1"/>
</dbReference>
<keyword evidence="2" id="KW-1185">Reference proteome</keyword>
<proteinExistence type="predicted"/>
<dbReference type="Proteomes" id="UP000586827">
    <property type="component" value="Unassembled WGS sequence"/>
</dbReference>
<accession>A0A849BY40</accession>
<dbReference type="Pfam" id="PF02515">
    <property type="entry name" value="CoA_transf_3"/>
    <property type="match status" value="1"/>
</dbReference>
<dbReference type="SUPFAM" id="SSF89796">
    <property type="entry name" value="CoA-transferase family III (CaiB/BaiF)"/>
    <property type="match status" value="1"/>
</dbReference>
<organism evidence="1 2">
    <name type="scientific">Nocardia uniformis</name>
    <dbReference type="NCBI Taxonomy" id="53432"/>
    <lineage>
        <taxon>Bacteria</taxon>
        <taxon>Bacillati</taxon>
        <taxon>Actinomycetota</taxon>
        <taxon>Actinomycetes</taxon>
        <taxon>Mycobacteriales</taxon>
        <taxon>Nocardiaceae</taxon>
        <taxon>Nocardia</taxon>
    </lineage>
</organism>
<dbReference type="AlphaFoldDB" id="A0A849BY40"/>
<name>A0A849BY40_9NOCA</name>
<sequence>MGPLTGVKVVEIASLAPAPFGCMILADLGAQILRVDRASGSAAVTAPAGPLDRGRRSVAVDLKNPEGVAAVHRFAREADVFVEGFRPGVAERLGIGPDALLAVNPRLIYGRMTGWGQQGPLAPRAGHDINYIAIAGALEPIGRAGERPHAPLNLLGDFAGGGTFLALGVLAALYERERSGRGQVIDAAMVDGANILMSFLHGMRAGGMWPNPRGENMLDGAAPFYDTYETADGKFMAVGCVEPQFYAQLLDTLGIDASGLPFQLDATGFEQTSKLLGDTFRTKTRDEWAALFADSDACVTPVLSPWEAHEHPHNQARDAFVEVSGLIQPAPAPRFSRSQLDTPTAMDAGGRDARAALTNWGLSEAESQQLMDRGAVR</sequence>
<dbReference type="EMBL" id="JABELX010000005">
    <property type="protein sequence ID" value="NNH71194.1"/>
    <property type="molecule type" value="Genomic_DNA"/>
</dbReference>
<dbReference type="GO" id="GO:0016740">
    <property type="term" value="F:transferase activity"/>
    <property type="evidence" value="ECO:0007669"/>
    <property type="project" value="UniProtKB-KW"/>
</dbReference>
<evidence type="ECO:0000313" key="2">
    <source>
        <dbReference type="Proteomes" id="UP000586827"/>
    </source>
</evidence>